<dbReference type="InterPro" id="IPR001356">
    <property type="entry name" value="HD"/>
</dbReference>
<dbReference type="GO" id="GO:0005634">
    <property type="term" value="C:nucleus"/>
    <property type="evidence" value="ECO:0007669"/>
    <property type="project" value="UniProtKB-SubCell"/>
</dbReference>
<dbReference type="PRINTS" id="PR00026">
    <property type="entry name" value="ENGRAILED"/>
</dbReference>
<evidence type="ECO:0000256" key="9">
    <source>
        <dbReference type="SAM" id="MobiDB-lite"/>
    </source>
</evidence>
<reference evidence="11 12" key="2">
    <citation type="journal article" date="2007" name="PLoS Biol.">
        <title>Principles of genome evolution in the Drosophila melanogaster species group.</title>
        <authorList>
            <person name="Ranz J.M."/>
            <person name="Maurin D."/>
            <person name="Chan Y.S."/>
            <person name="von Grotthuss M."/>
            <person name="Hillier L.W."/>
            <person name="Roote J."/>
            <person name="Ashburner M."/>
            <person name="Bergman C.M."/>
        </authorList>
    </citation>
    <scope>NUCLEOTIDE SEQUENCE [LARGE SCALE GENOMIC DNA]</scope>
    <source>
        <strain evidence="12">Tai18E2 / Tucson 14021-0261.01</strain>
    </source>
</reference>
<dbReference type="InterPro" id="IPR017970">
    <property type="entry name" value="Homeobox_CS"/>
</dbReference>
<sequence length="580" mass="61055">MSTLASSRPPPLKLTIPSLEEAEDHTQERRAGGGGQEVAKMHPDCLPLPLVQPGNSPQVREDEEDEQTECEEQLNIEDEEAEEEHDLDLEDPASCCSENSVLSVGQEQSEAAQAALSAQAQARQRLLISQIYRPSAFSSTATTVLPPSEGPPLSPEDLLQLPPSTGTFQEEFLRKSQLYAEELMKQQMHLMAAARVNALTAAAAGKQLQMAMAAAAVATVPSGQDALAQLTATALGLGPGGAPHPHQQLLLQRDQVHHHHHLQNHLNNNENLHERALKFSIDNILKADFGSRLPKIGALSGNIGGGSVSGSSTGSSKNSATTNGNRSPLKAPKKSGKPLNLAQSNAAANSSLSFSSSLANICSNSNDSNSTATSSSTTNTSGAPVDLVKSPPPAAGAGATGASGKSGEDSGTPIVWPAWVYCTRYSDRPSSGRSPRARKPKKPATSSSAAGGGGGGGGVEKGEAADGGGVPEDKRPRTAFSGTQLARLKHEFNENRYLTEKRRQQLSGELGLNEAQIKIWFQNKRAKLKKSSGTKNPLALQLMAQGLYNHSTIPLTREEEELQELQEAASAAAAAAKEPC</sequence>
<dbReference type="InterPro" id="IPR009057">
    <property type="entry name" value="Homeodomain-like_sf"/>
</dbReference>
<dbReference type="HOGENOM" id="CLU_906943_0_0_1"/>
<feature type="domain" description="Homeobox" evidence="10">
    <location>
        <begin position="471"/>
        <end position="531"/>
    </location>
</feature>
<dbReference type="PROSITE" id="PS50071">
    <property type="entry name" value="HOMEOBOX_2"/>
    <property type="match status" value="1"/>
</dbReference>
<dbReference type="EMBL" id="CM000158">
    <property type="protein sequence ID" value="EDW90912.2"/>
    <property type="molecule type" value="Genomic_DNA"/>
</dbReference>
<dbReference type="Pfam" id="PF00046">
    <property type="entry name" value="Homeodomain"/>
    <property type="match status" value="1"/>
</dbReference>
<organism evidence="11 12">
    <name type="scientific">Drosophila yakuba</name>
    <name type="common">Fruit fly</name>
    <dbReference type="NCBI Taxonomy" id="7245"/>
    <lineage>
        <taxon>Eukaryota</taxon>
        <taxon>Metazoa</taxon>
        <taxon>Ecdysozoa</taxon>
        <taxon>Arthropoda</taxon>
        <taxon>Hexapoda</taxon>
        <taxon>Insecta</taxon>
        <taxon>Pterygota</taxon>
        <taxon>Neoptera</taxon>
        <taxon>Endopterygota</taxon>
        <taxon>Diptera</taxon>
        <taxon>Brachycera</taxon>
        <taxon>Muscomorpha</taxon>
        <taxon>Ephydroidea</taxon>
        <taxon>Drosophilidae</taxon>
        <taxon>Drosophila</taxon>
        <taxon>Sophophora</taxon>
    </lineage>
</organism>
<proteinExistence type="inferred from homology"/>
<evidence type="ECO:0000256" key="2">
    <source>
        <dbReference type="ARBA" id="ARBA00022473"/>
    </source>
</evidence>
<dbReference type="OrthoDB" id="6159439at2759"/>
<feature type="compositionally biased region" description="Acidic residues" evidence="9">
    <location>
        <begin position="61"/>
        <end position="91"/>
    </location>
</feature>
<evidence type="ECO:0000256" key="7">
    <source>
        <dbReference type="RuleBase" id="RU000682"/>
    </source>
</evidence>
<dbReference type="CDD" id="cd00086">
    <property type="entry name" value="homeodomain"/>
    <property type="match status" value="1"/>
</dbReference>
<gene>
    <name evidence="11" type="primary">Dyak\GE12367</name>
    <name evidence="11" type="synonym">dyak_GLEANR_12628</name>
    <name evidence="11" type="synonym">GE12367</name>
    <name evidence="11" type="ORF">Dyak_GE12367</name>
</gene>
<dbReference type="FunFam" id="1.10.10.60:FF:000345">
    <property type="entry name" value="Homeobox protein engrailed-like"/>
    <property type="match status" value="1"/>
</dbReference>
<evidence type="ECO:0000256" key="5">
    <source>
        <dbReference type="ARBA" id="ARBA00023242"/>
    </source>
</evidence>
<dbReference type="Gene3D" id="1.10.10.60">
    <property type="entry name" value="Homeodomain-like"/>
    <property type="match status" value="1"/>
</dbReference>
<dbReference type="PANTHER" id="PTHR24341:SF6">
    <property type="entry name" value="HOMEOBOX PROTEIN INVECTED"/>
    <property type="match status" value="1"/>
</dbReference>
<keyword evidence="5 6" id="KW-0539">Nucleus</keyword>
<dbReference type="InterPro" id="IPR000047">
    <property type="entry name" value="HTH_motif"/>
</dbReference>
<dbReference type="InterPro" id="IPR000747">
    <property type="entry name" value="HD_engrailed"/>
</dbReference>
<dbReference type="InterPro" id="IPR050720">
    <property type="entry name" value="Engrailed_Homeobox_TFs"/>
</dbReference>
<feature type="region of interest" description="Disordered" evidence="9">
    <location>
        <begin position="364"/>
        <end position="410"/>
    </location>
</feature>
<evidence type="ECO:0000313" key="11">
    <source>
        <dbReference type="EMBL" id="EDW90912.2"/>
    </source>
</evidence>
<evidence type="ECO:0000256" key="6">
    <source>
        <dbReference type="PROSITE-ProRule" id="PRU00108"/>
    </source>
</evidence>
<evidence type="ECO:0000256" key="4">
    <source>
        <dbReference type="ARBA" id="ARBA00023155"/>
    </source>
</evidence>
<evidence type="ECO:0000313" key="12">
    <source>
        <dbReference type="Proteomes" id="UP000002282"/>
    </source>
</evidence>
<dbReference type="PROSITE" id="PS00033">
    <property type="entry name" value="ENGRAILED"/>
    <property type="match status" value="1"/>
</dbReference>
<feature type="region of interest" description="Disordered" evidence="9">
    <location>
        <begin position="426"/>
        <end position="483"/>
    </location>
</feature>
<dbReference type="InterPro" id="IPR019737">
    <property type="entry name" value="Homeobox-engrailed_CS"/>
</dbReference>
<dbReference type="SMART" id="SM00389">
    <property type="entry name" value="HOX"/>
    <property type="match status" value="1"/>
</dbReference>
<dbReference type="InterPro" id="IPR020479">
    <property type="entry name" value="HD_metazoa"/>
</dbReference>
<dbReference type="SUPFAM" id="SSF46689">
    <property type="entry name" value="Homeodomain-like"/>
    <property type="match status" value="1"/>
</dbReference>
<dbReference type="PANTHER" id="PTHR24341">
    <property type="entry name" value="HOMEOBOX PROTEIN ENGRAILED"/>
    <property type="match status" value="1"/>
</dbReference>
<dbReference type="SMR" id="B4P637"/>
<name>B4P637_DROYA</name>
<keyword evidence="3 6" id="KW-0238">DNA-binding</keyword>
<dbReference type="KEGG" id="dya:Dyak_GE12367"/>
<feature type="compositionally biased region" description="Gly residues" evidence="9">
    <location>
        <begin position="450"/>
        <end position="470"/>
    </location>
</feature>
<evidence type="ECO:0000256" key="1">
    <source>
        <dbReference type="ARBA" id="ARBA00004123"/>
    </source>
</evidence>
<comment type="subcellular location">
    <subcellularLocation>
        <location evidence="1 6 7">Nucleus</location>
    </subcellularLocation>
</comment>
<feature type="compositionally biased region" description="Low complexity" evidence="9">
    <location>
        <begin position="309"/>
        <end position="325"/>
    </location>
</feature>
<keyword evidence="2" id="KW-0217">Developmental protein</keyword>
<evidence type="ECO:0000259" key="10">
    <source>
        <dbReference type="PROSITE" id="PS50071"/>
    </source>
</evidence>
<feature type="compositionally biased region" description="Low complexity" evidence="9">
    <location>
        <begin position="395"/>
        <end position="405"/>
    </location>
</feature>
<keyword evidence="4 6" id="KW-0371">Homeobox</keyword>
<reference evidence="11 12" key="1">
    <citation type="journal article" date="2007" name="Nature">
        <title>Evolution of genes and genomes on the Drosophila phylogeny.</title>
        <authorList>
            <consortium name="Drosophila 12 Genomes Consortium"/>
            <person name="Clark A.G."/>
            <person name="Eisen M.B."/>
            <person name="Smith D.R."/>
            <person name="Bergman C.M."/>
            <person name="Oliver B."/>
            <person name="Markow T.A."/>
            <person name="Kaufman T.C."/>
            <person name="Kellis M."/>
            <person name="Gelbart W."/>
            <person name="Iyer V.N."/>
            <person name="Pollard D.A."/>
            <person name="Sackton T.B."/>
            <person name="Larracuente A.M."/>
            <person name="Singh N.D."/>
            <person name="Abad J.P."/>
            <person name="Abt D.N."/>
            <person name="Adryan B."/>
            <person name="Aguade M."/>
            <person name="Akashi H."/>
            <person name="Anderson W.W."/>
            <person name="Aquadro C.F."/>
            <person name="Ardell D.H."/>
            <person name="Arguello R."/>
            <person name="Artieri C.G."/>
            <person name="Barbash D.A."/>
            <person name="Barker D."/>
            <person name="Barsanti P."/>
            <person name="Batterham P."/>
            <person name="Batzoglou S."/>
            <person name="Begun D."/>
            <person name="Bhutkar A."/>
            <person name="Blanco E."/>
            <person name="Bosak S.A."/>
            <person name="Bradley R.K."/>
            <person name="Brand A.D."/>
            <person name="Brent M.R."/>
            <person name="Brooks A.N."/>
            <person name="Brown R.H."/>
            <person name="Butlin R.K."/>
            <person name="Caggese C."/>
            <person name="Calvi B.R."/>
            <person name="Bernardo de Carvalho A."/>
            <person name="Caspi A."/>
            <person name="Castrezana S."/>
            <person name="Celniker S.E."/>
            <person name="Chang J.L."/>
            <person name="Chapple C."/>
            <person name="Chatterji S."/>
            <person name="Chinwalla A."/>
            <person name="Civetta A."/>
            <person name="Clifton S.W."/>
            <person name="Comeron J.M."/>
            <person name="Costello J.C."/>
            <person name="Coyne J.A."/>
            <person name="Daub J."/>
            <person name="David R.G."/>
            <person name="Delcher A.L."/>
            <person name="Delehaunty K."/>
            <person name="Do C.B."/>
            <person name="Ebling H."/>
            <person name="Edwards K."/>
            <person name="Eickbush T."/>
            <person name="Evans J.D."/>
            <person name="Filipski A."/>
            <person name="Findeiss S."/>
            <person name="Freyhult E."/>
            <person name="Fulton L."/>
            <person name="Fulton R."/>
            <person name="Garcia A.C."/>
            <person name="Gardiner A."/>
            <person name="Garfield D.A."/>
            <person name="Garvin B.E."/>
            <person name="Gibson G."/>
            <person name="Gilbert D."/>
            <person name="Gnerre S."/>
            <person name="Godfrey J."/>
            <person name="Good R."/>
            <person name="Gotea V."/>
            <person name="Gravely B."/>
            <person name="Greenberg A.J."/>
            <person name="Griffiths-Jones S."/>
            <person name="Gross S."/>
            <person name="Guigo R."/>
            <person name="Gustafson E.A."/>
            <person name="Haerty W."/>
            <person name="Hahn M.W."/>
            <person name="Halligan D.L."/>
            <person name="Halpern A.L."/>
            <person name="Halter G.M."/>
            <person name="Han M.V."/>
            <person name="Heger A."/>
            <person name="Hillier L."/>
            <person name="Hinrichs A.S."/>
            <person name="Holmes I."/>
            <person name="Hoskins R.A."/>
            <person name="Hubisz M.J."/>
            <person name="Hultmark D."/>
            <person name="Huntley M.A."/>
            <person name="Jaffe D.B."/>
            <person name="Jagadeeshan S."/>
            <person name="Jeck W.R."/>
            <person name="Johnson J."/>
            <person name="Jones C.D."/>
            <person name="Jordan W.C."/>
            <person name="Karpen G.H."/>
            <person name="Kataoka E."/>
            <person name="Keightley P.D."/>
            <person name="Kheradpour P."/>
            <person name="Kirkness E.F."/>
            <person name="Koerich L.B."/>
            <person name="Kristiansen K."/>
            <person name="Kudrna D."/>
            <person name="Kulathinal R.J."/>
            <person name="Kumar S."/>
            <person name="Kwok R."/>
            <person name="Lander E."/>
            <person name="Langley C.H."/>
            <person name="Lapoint R."/>
            <person name="Lazzaro B.P."/>
            <person name="Lee S.J."/>
            <person name="Levesque L."/>
            <person name="Li R."/>
            <person name="Lin C.F."/>
            <person name="Lin M.F."/>
            <person name="Lindblad-Toh K."/>
            <person name="Llopart A."/>
            <person name="Long M."/>
            <person name="Low L."/>
            <person name="Lozovsky E."/>
            <person name="Lu J."/>
            <person name="Luo M."/>
            <person name="Machado C.A."/>
            <person name="Makalowski W."/>
            <person name="Marzo M."/>
            <person name="Matsuda M."/>
            <person name="Matzkin L."/>
            <person name="McAllister B."/>
            <person name="McBride C.S."/>
            <person name="McKernan B."/>
            <person name="McKernan K."/>
            <person name="Mendez-Lago M."/>
            <person name="Minx P."/>
            <person name="Mollenhauer M.U."/>
            <person name="Montooth K."/>
            <person name="Mount S.M."/>
            <person name="Mu X."/>
            <person name="Myers E."/>
            <person name="Negre B."/>
            <person name="Newfeld S."/>
            <person name="Nielsen R."/>
            <person name="Noor M.A."/>
            <person name="O'Grady P."/>
            <person name="Pachter L."/>
            <person name="Papaceit M."/>
            <person name="Parisi M.J."/>
            <person name="Parisi M."/>
            <person name="Parts L."/>
            <person name="Pedersen J.S."/>
            <person name="Pesole G."/>
            <person name="Phillippy A.M."/>
            <person name="Ponting C.P."/>
            <person name="Pop M."/>
            <person name="Porcelli D."/>
            <person name="Powell J.R."/>
            <person name="Prohaska S."/>
            <person name="Pruitt K."/>
            <person name="Puig M."/>
            <person name="Quesneville H."/>
            <person name="Ram K.R."/>
            <person name="Rand D."/>
            <person name="Rasmussen M.D."/>
            <person name="Reed L.K."/>
            <person name="Reenan R."/>
            <person name="Reily A."/>
            <person name="Remington K.A."/>
            <person name="Rieger T.T."/>
            <person name="Ritchie M.G."/>
            <person name="Robin C."/>
            <person name="Rogers Y.H."/>
            <person name="Rohde C."/>
            <person name="Rozas J."/>
            <person name="Rubenfield M.J."/>
            <person name="Ruiz A."/>
            <person name="Russo S."/>
            <person name="Salzberg S.L."/>
            <person name="Sanchez-Gracia A."/>
            <person name="Saranga D.J."/>
            <person name="Sato H."/>
            <person name="Schaeffer S.W."/>
            <person name="Schatz M.C."/>
            <person name="Schlenke T."/>
            <person name="Schwartz R."/>
            <person name="Segarra C."/>
            <person name="Singh R.S."/>
            <person name="Sirot L."/>
            <person name="Sirota M."/>
            <person name="Sisneros N.B."/>
            <person name="Smith C.D."/>
            <person name="Smith T.F."/>
            <person name="Spieth J."/>
            <person name="Stage D.E."/>
            <person name="Stark A."/>
            <person name="Stephan W."/>
            <person name="Strausberg R.L."/>
            <person name="Strempel S."/>
            <person name="Sturgill D."/>
            <person name="Sutton G."/>
            <person name="Sutton G.G."/>
            <person name="Tao W."/>
            <person name="Teichmann S."/>
            <person name="Tobari Y.N."/>
            <person name="Tomimura Y."/>
            <person name="Tsolas J.M."/>
            <person name="Valente V.L."/>
            <person name="Venter E."/>
            <person name="Venter J.C."/>
            <person name="Vicario S."/>
            <person name="Vieira F.G."/>
            <person name="Vilella A.J."/>
            <person name="Villasante A."/>
            <person name="Walenz B."/>
            <person name="Wang J."/>
            <person name="Wasserman M."/>
            <person name="Watts T."/>
            <person name="Wilson D."/>
            <person name="Wilson R.K."/>
            <person name="Wing R.A."/>
            <person name="Wolfner M.F."/>
            <person name="Wong A."/>
            <person name="Wong G.K."/>
            <person name="Wu C.I."/>
            <person name="Wu G."/>
            <person name="Yamamoto D."/>
            <person name="Yang H.P."/>
            <person name="Yang S.P."/>
            <person name="Yorke J.A."/>
            <person name="Yoshida K."/>
            <person name="Zdobnov E."/>
            <person name="Zhang P."/>
            <person name="Zhang Y."/>
            <person name="Zimin A.V."/>
            <person name="Baldwin J."/>
            <person name="Abdouelleil A."/>
            <person name="Abdulkadir J."/>
            <person name="Abebe A."/>
            <person name="Abera B."/>
            <person name="Abreu J."/>
            <person name="Acer S.C."/>
            <person name="Aftuck L."/>
            <person name="Alexander A."/>
            <person name="An P."/>
            <person name="Anderson E."/>
            <person name="Anderson S."/>
            <person name="Arachi H."/>
            <person name="Azer M."/>
            <person name="Bachantsang P."/>
            <person name="Barry A."/>
            <person name="Bayul T."/>
            <person name="Berlin A."/>
            <person name="Bessette D."/>
            <person name="Bloom T."/>
            <person name="Blye J."/>
            <person name="Boguslavskiy L."/>
            <person name="Bonnet C."/>
            <person name="Boukhgalter B."/>
            <person name="Bourzgui I."/>
            <person name="Brown A."/>
            <person name="Cahill P."/>
            <person name="Channer S."/>
            <person name="Cheshatsang Y."/>
            <person name="Chuda L."/>
            <person name="Citroen M."/>
            <person name="Collymore A."/>
            <person name="Cooke P."/>
            <person name="Costello M."/>
            <person name="D'Aco K."/>
            <person name="Daza R."/>
            <person name="De Haan G."/>
            <person name="DeGray S."/>
            <person name="DeMaso C."/>
            <person name="Dhargay N."/>
            <person name="Dooley K."/>
            <person name="Dooley E."/>
            <person name="Doricent M."/>
            <person name="Dorje P."/>
            <person name="Dorjee K."/>
            <person name="Dupes A."/>
            <person name="Elong R."/>
            <person name="Falk J."/>
            <person name="Farina A."/>
            <person name="Faro S."/>
            <person name="Ferguson D."/>
            <person name="Fisher S."/>
            <person name="Foley C.D."/>
            <person name="Franke A."/>
            <person name="Friedrich D."/>
            <person name="Gadbois L."/>
            <person name="Gearin G."/>
            <person name="Gearin C.R."/>
            <person name="Giannoukos G."/>
            <person name="Goode T."/>
            <person name="Graham J."/>
            <person name="Grandbois E."/>
            <person name="Grewal S."/>
            <person name="Gyaltsen K."/>
            <person name="Hafez N."/>
            <person name="Hagos B."/>
            <person name="Hall J."/>
            <person name="Henson C."/>
            <person name="Hollinger A."/>
            <person name="Honan T."/>
            <person name="Huard M.D."/>
            <person name="Hughes L."/>
            <person name="Hurhula B."/>
            <person name="Husby M.E."/>
            <person name="Kamat A."/>
            <person name="Kanga B."/>
            <person name="Kashin S."/>
            <person name="Khazanovich D."/>
            <person name="Kisner P."/>
            <person name="Lance K."/>
            <person name="Lara M."/>
            <person name="Lee W."/>
            <person name="Lennon N."/>
            <person name="Letendre F."/>
            <person name="LeVine R."/>
            <person name="Lipovsky A."/>
            <person name="Liu X."/>
            <person name="Liu J."/>
            <person name="Liu S."/>
            <person name="Lokyitsang T."/>
            <person name="Lokyitsang Y."/>
            <person name="Lubonja R."/>
            <person name="Lui A."/>
            <person name="MacDonald P."/>
            <person name="Magnisalis V."/>
            <person name="Maru K."/>
            <person name="Matthews C."/>
            <person name="McCusker W."/>
            <person name="McDonough S."/>
            <person name="Mehta T."/>
            <person name="Meldrim J."/>
            <person name="Meneus L."/>
            <person name="Mihai O."/>
            <person name="Mihalev A."/>
            <person name="Mihova T."/>
            <person name="Mittelman R."/>
            <person name="Mlenga V."/>
            <person name="Montmayeur A."/>
            <person name="Mulrain L."/>
            <person name="Navidi A."/>
            <person name="Naylor J."/>
            <person name="Negash T."/>
            <person name="Nguyen T."/>
            <person name="Nguyen N."/>
            <person name="Nicol R."/>
            <person name="Norbu C."/>
            <person name="Norbu N."/>
            <person name="Novod N."/>
            <person name="O'Neill B."/>
            <person name="Osman S."/>
            <person name="Markiewicz E."/>
            <person name="Oyono O.L."/>
            <person name="Patti C."/>
            <person name="Phunkhang P."/>
            <person name="Pierre F."/>
            <person name="Priest M."/>
            <person name="Raghuraman S."/>
            <person name="Rege F."/>
            <person name="Reyes R."/>
            <person name="Rise C."/>
            <person name="Rogov P."/>
            <person name="Ross K."/>
            <person name="Ryan E."/>
            <person name="Settipalli S."/>
            <person name="Shea T."/>
            <person name="Sherpa N."/>
            <person name="Shi L."/>
            <person name="Shih D."/>
            <person name="Sparrow T."/>
            <person name="Spaulding J."/>
            <person name="Stalker J."/>
            <person name="Stange-Thomann N."/>
            <person name="Stavropoulos S."/>
            <person name="Stone C."/>
            <person name="Strader C."/>
            <person name="Tesfaye S."/>
            <person name="Thomson T."/>
            <person name="Thoulutsang Y."/>
            <person name="Thoulutsang D."/>
            <person name="Topham K."/>
            <person name="Topping I."/>
            <person name="Tsamla T."/>
            <person name="Vassiliev H."/>
            <person name="Vo A."/>
            <person name="Wangchuk T."/>
            <person name="Wangdi T."/>
            <person name="Weiand M."/>
            <person name="Wilkinson J."/>
            <person name="Wilson A."/>
            <person name="Yadav S."/>
            <person name="Young G."/>
            <person name="Yu Q."/>
            <person name="Zembek L."/>
            <person name="Zhong D."/>
            <person name="Zimmer A."/>
            <person name="Zwirko Z."/>
            <person name="Jaffe D.B."/>
            <person name="Alvarez P."/>
            <person name="Brockman W."/>
            <person name="Butler J."/>
            <person name="Chin C."/>
            <person name="Gnerre S."/>
            <person name="Grabherr M."/>
            <person name="Kleber M."/>
            <person name="Mauceli E."/>
            <person name="MacCallum I."/>
        </authorList>
    </citation>
    <scope>NUCLEOTIDE SEQUENCE [LARGE SCALE GENOMIC DNA]</scope>
    <source>
        <strain evidence="12">Tai18E2 / Tucson 14021-0261.01</strain>
    </source>
</reference>
<feature type="region of interest" description="Disordered" evidence="9">
    <location>
        <begin position="140"/>
        <end position="163"/>
    </location>
</feature>
<dbReference type="eggNOG" id="KOG0493">
    <property type="taxonomic scope" value="Eukaryota"/>
</dbReference>
<dbReference type="GO" id="GO:0000981">
    <property type="term" value="F:DNA-binding transcription factor activity, RNA polymerase II-specific"/>
    <property type="evidence" value="ECO:0007669"/>
    <property type="project" value="InterPro"/>
</dbReference>
<feature type="DNA-binding region" description="Homeobox" evidence="6">
    <location>
        <begin position="473"/>
        <end position="532"/>
    </location>
</feature>
<keyword evidence="12" id="KW-1185">Reference proteome</keyword>
<protein>
    <recommendedName>
        <fullName evidence="8">Homeobox protein engrailed-like</fullName>
    </recommendedName>
</protein>
<feature type="compositionally biased region" description="Low complexity" evidence="9">
    <location>
        <begin position="364"/>
        <end position="381"/>
    </location>
</feature>
<dbReference type="AlphaFoldDB" id="B4P637"/>
<evidence type="ECO:0000256" key="8">
    <source>
        <dbReference type="RuleBase" id="RU510713"/>
    </source>
</evidence>
<dbReference type="GO" id="GO:0007474">
    <property type="term" value="P:imaginal disc-derived wing vein specification"/>
    <property type="evidence" value="ECO:0007669"/>
    <property type="project" value="EnsemblMetazoa"/>
</dbReference>
<dbReference type="PRINTS" id="PR00031">
    <property type="entry name" value="HTHREPRESSR"/>
</dbReference>
<dbReference type="Proteomes" id="UP000002282">
    <property type="component" value="Chromosome 2R"/>
</dbReference>
<evidence type="ECO:0000256" key="3">
    <source>
        <dbReference type="ARBA" id="ARBA00023125"/>
    </source>
</evidence>
<dbReference type="GO" id="GO:0000978">
    <property type="term" value="F:RNA polymerase II cis-regulatory region sequence-specific DNA binding"/>
    <property type="evidence" value="ECO:0007669"/>
    <property type="project" value="TreeGrafter"/>
</dbReference>
<dbReference type="GO" id="GO:0030182">
    <property type="term" value="P:neuron differentiation"/>
    <property type="evidence" value="ECO:0007669"/>
    <property type="project" value="TreeGrafter"/>
</dbReference>
<feature type="region of interest" description="Disordered" evidence="9">
    <location>
        <begin position="305"/>
        <end position="344"/>
    </location>
</feature>
<dbReference type="PROSITE" id="PS00027">
    <property type="entry name" value="HOMEOBOX_1"/>
    <property type="match status" value="1"/>
</dbReference>
<feature type="region of interest" description="Disordered" evidence="9">
    <location>
        <begin position="1"/>
        <end position="94"/>
    </location>
</feature>
<comment type="similarity">
    <text evidence="8">Belongs to the Engrailed homeobox family.</text>
</comment>
<dbReference type="PRINTS" id="PR00024">
    <property type="entry name" value="HOMEOBOX"/>
</dbReference>
<accession>B4P637</accession>
<dbReference type="InterPro" id="IPR019549">
    <property type="entry name" value="Homeobox-engrailed_C-terminal"/>
</dbReference>
<dbReference type="Pfam" id="PF10525">
    <property type="entry name" value="Engrail_1_C_sig"/>
    <property type="match status" value="1"/>
</dbReference>